<dbReference type="InterPro" id="IPR036873">
    <property type="entry name" value="Rhodanese-like_dom_sf"/>
</dbReference>
<sequence length="345" mass="37867">MPTWEAALAPFLHGQRLCLDLREKQAFADGHLAHAVHIHGKDALASRFSTLPARGVAFVVLCADGALQDTIALFQPPERWDIVGVFGLGSEEHIVEGIHPGYAVALPAFAQWAQAHGIWRSGANPRGADDAPALLFAPAPVVARACAWWDARHEHGTHTLLDVGCGAGRDATFLLARGQTHWHATTMDRWRAALERAKVLLEDNGLLARASVLEAAITDTGALRMHDTVYPFSEAPLPHAMYDMVLLIRYWNMALLQHIPKRVAPGGLVVLSHFVHEPRSAQGLVVEATLTHYDTPPIAARIQPGDIECLCAAWQAFGVWHVLENRIEPIEDKRPVQSVLFYRSA</sequence>
<gene>
    <name evidence="2" type="ORF">MVES_000467</name>
</gene>
<dbReference type="Proteomes" id="UP000232875">
    <property type="component" value="Unassembled WGS sequence"/>
</dbReference>
<protein>
    <recommendedName>
        <fullName evidence="1">Rhodanese domain-containing protein</fullName>
    </recommendedName>
</protein>
<evidence type="ECO:0000313" key="3">
    <source>
        <dbReference type="Proteomes" id="UP000232875"/>
    </source>
</evidence>
<name>A0A2N1JG82_9BASI</name>
<proteinExistence type="predicted"/>
<feature type="domain" description="Rhodanese" evidence="1">
    <location>
        <begin position="12"/>
        <end position="65"/>
    </location>
</feature>
<dbReference type="EMBL" id="KZ454987">
    <property type="protein sequence ID" value="PKI85562.1"/>
    <property type="molecule type" value="Genomic_DNA"/>
</dbReference>
<dbReference type="AlphaFoldDB" id="A0A2N1JG82"/>
<dbReference type="OrthoDB" id="74240at2759"/>
<dbReference type="SUPFAM" id="SSF53335">
    <property type="entry name" value="S-adenosyl-L-methionine-dependent methyltransferases"/>
    <property type="match status" value="1"/>
</dbReference>
<organism evidence="2 3">
    <name type="scientific">Malassezia vespertilionis</name>
    <dbReference type="NCBI Taxonomy" id="2020962"/>
    <lineage>
        <taxon>Eukaryota</taxon>
        <taxon>Fungi</taxon>
        <taxon>Dikarya</taxon>
        <taxon>Basidiomycota</taxon>
        <taxon>Ustilaginomycotina</taxon>
        <taxon>Malasseziomycetes</taxon>
        <taxon>Malasseziales</taxon>
        <taxon>Malasseziaceae</taxon>
        <taxon>Malassezia</taxon>
    </lineage>
</organism>
<evidence type="ECO:0000313" key="2">
    <source>
        <dbReference type="EMBL" id="PKI85562.1"/>
    </source>
</evidence>
<reference evidence="2 3" key="1">
    <citation type="submission" date="2017-10" db="EMBL/GenBank/DDBJ databases">
        <title>A novel species of cold-tolerant Malassezia isolated from bats.</title>
        <authorList>
            <person name="Lorch J.M."/>
            <person name="Palmer J.M."/>
            <person name="Vanderwolf K.J."/>
            <person name="Schmidt K.Z."/>
            <person name="Verant M.L."/>
            <person name="Weller T.J."/>
            <person name="Blehert D.S."/>
        </authorList>
    </citation>
    <scope>NUCLEOTIDE SEQUENCE [LARGE SCALE GENOMIC DNA]</scope>
    <source>
        <strain evidence="2 3">NWHC:44797-103</strain>
    </source>
</reference>
<dbReference type="Gene3D" id="3.40.50.150">
    <property type="entry name" value="Vaccinia Virus protein VP39"/>
    <property type="match status" value="1"/>
</dbReference>
<dbReference type="PROSITE" id="PS50206">
    <property type="entry name" value="RHODANESE_3"/>
    <property type="match status" value="1"/>
</dbReference>
<dbReference type="CDD" id="cd02440">
    <property type="entry name" value="AdoMet_MTases"/>
    <property type="match status" value="1"/>
</dbReference>
<dbReference type="InterPro" id="IPR029063">
    <property type="entry name" value="SAM-dependent_MTases_sf"/>
</dbReference>
<accession>A0A2N1JG82</accession>
<keyword evidence="3" id="KW-1185">Reference proteome</keyword>
<dbReference type="InterPro" id="IPR001763">
    <property type="entry name" value="Rhodanese-like_dom"/>
</dbReference>
<evidence type="ECO:0000259" key="1">
    <source>
        <dbReference type="PROSITE" id="PS50206"/>
    </source>
</evidence>
<dbReference type="SUPFAM" id="SSF52821">
    <property type="entry name" value="Rhodanese/Cell cycle control phosphatase"/>
    <property type="match status" value="1"/>
</dbReference>
<dbReference type="Gene3D" id="3.40.250.10">
    <property type="entry name" value="Rhodanese-like domain"/>
    <property type="match status" value="1"/>
</dbReference>